<feature type="DNA-binding region" description="H-T-H motif" evidence="2">
    <location>
        <begin position="36"/>
        <end position="55"/>
    </location>
</feature>
<dbReference type="PANTHER" id="PTHR30055">
    <property type="entry name" value="HTH-TYPE TRANSCRIPTIONAL REGULATOR RUTR"/>
    <property type="match status" value="1"/>
</dbReference>
<dbReference type="Proteomes" id="UP000323258">
    <property type="component" value="Unassembled WGS sequence"/>
</dbReference>
<dbReference type="PANTHER" id="PTHR30055:SF226">
    <property type="entry name" value="HTH-TYPE TRANSCRIPTIONAL REGULATOR PKSA"/>
    <property type="match status" value="1"/>
</dbReference>
<dbReference type="Pfam" id="PF00440">
    <property type="entry name" value="TetR_N"/>
    <property type="match status" value="1"/>
</dbReference>
<reference evidence="4 5" key="1">
    <citation type="submission" date="2019-08" db="EMBL/GenBank/DDBJ databases">
        <authorList>
            <person name="Seo Y.L."/>
        </authorList>
    </citation>
    <scope>NUCLEOTIDE SEQUENCE [LARGE SCALE GENOMIC DNA]</scope>
    <source>
        <strain evidence="4 5">MaA-C15</strain>
    </source>
</reference>
<dbReference type="PRINTS" id="PR00455">
    <property type="entry name" value="HTHTETR"/>
</dbReference>
<dbReference type="GO" id="GO:0003700">
    <property type="term" value="F:DNA-binding transcription factor activity"/>
    <property type="evidence" value="ECO:0007669"/>
    <property type="project" value="TreeGrafter"/>
</dbReference>
<comment type="caution">
    <text evidence="4">The sequence shown here is derived from an EMBL/GenBank/DDBJ whole genome shotgun (WGS) entry which is preliminary data.</text>
</comment>
<dbReference type="Gene3D" id="1.10.357.10">
    <property type="entry name" value="Tetracycline Repressor, domain 2"/>
    <property type="match status" value="1"/>
</dbReference>
<dbReference type="AlphaFoldDB" id="A0A5D4GRH6"/>
<evidence type="ECO:0000256" key="2">
    <source>
        <dbReference type="PROSITE-ProRule" id="PRU00335"/>
    </source>
</evidence>
<accession>A0A5D4GRH6</accession>
<evidence type="ECO:0000259" key="3">
    <source>
        <dbReference type="PROSITE" id="PS50977"/>
    </source>
</evidence>
<keyword evidence="1 2" id="KW-0238">DNA-binding</keyword>
<protein>
    <submittedName>
        <fullName evidence="4">TetR/AcrR family transcriptional regulator</fullName>
    </submittedName>
</protein>
<evidence type="ECO:0000313" key="5">
    <source>
        <dbReference type="Proteomes" id="UP000323258"/>
    </source>
</evidence>
<sequence>MSTKVRANAANTEENRLRILDAAAQCFMVAGYEATTIDTVAKQIRSTKGRIYYSYPSKAALLIGVMQEGMQRAEDAVRAANVATADPLSQLEAMASAHALLVMQALPYHVVTMDGLERHRRRAMTVSQRSAITQILRQRDRYEDMFTQVIAEGVEQNVFRAVDPALTTRALLGALNSTALWYRPRRGQSSDDLAALAASIISITVRGIVA</sequence>
<dbReference type="InterPro" id="IPR050109">
    <property type="entry name" value="HTH-type_TetR-like_transc_reg"/>
</dbReference>
<dbReference type="SUPFAM" id="SSF46689">
    <property type="entry name" value="Homeodomain-like"/>
    <property type="match status" value="1"/>
</dbReference>
<dbReference type="InterPro" id="IPR041490">
    <property type="entry name" value="KstR2_TetR_C"/>
</dbReference>
<dbReference type="PROSITE" id="PS50977">
    <property type="entry name" value="HTH_TETR_2"/>
    <property type="match status" value="1"/>
</dbReference>
<name>A0A5D4GRH6_9HYPH</name>
<dbReference type="InterPro" id="IPR009057">
    <property type="entry name" value="Homeodomain-like_sf"/>
</dbReference>
<evidence type="ECO:0000256" key="1">
    <source>
        <dbReference type="ARBA" id="ARBA00023125"/>
    </source>
</evidence>
<dbReference type="RefSeq" id="WP_148916080.1">
    <property type="nucleotide sequence ID" value="NZ_VSZS01000066.1"/>
</dbReference>
<organism evidence="4 5">
    <name type="scientific">Neoaquamicrobium microcysteis</name>
    <dbReference type="NCBI Taxonomy" id="2682781"/>
    <lineage>
        <taxon>Bacteria</taxon>
        <taxon>Pseudomonadati</taxon>
        <taxon>Pseudomonadota</taxon>
        <taxon>Alphaproteobacteria</taxon>
        <taxon>Hyphomicrobiales</taxon>
        <taxon>Phyllobacteriaceae</taxon>
        <taxon>Neoaquamicrobium</taxon>
    </lineage>
</organism>
<dbReference type="Pfam" id="PF17932">
    <property type="entry name" value="TetR_C_24"/>
    <property type="match status" value="1"/>
</dbReference>
<dbReference type="InterPro" id="IPR036271">
    <property type="entry name" value="Tet_transcr_reg_TetR-rel_C_sf"/>
</dbReference>
<gene>
    <name evidence="4" type="ORF">FY036_17680</name>
</gene>
<dbReference type="InterPro" id="IPR001647">
    <property type="entry name" value="HTH_TetR"/>
</dbReference>
<reference evidence="4 5" key="2">
    <citation type="submission" date="2019-09" db="EMBL/GenBank/DDBJ databases">
        <title>Mesorhizobium sp. MaA-C15 isolated from Microcystis aeruginosa.</title>
        <authorList>
            <person name="Jeong S.E."/>
            <person name="Jin H.M."/>
            <person name="Jeon C.O."/>
        </authorList>
    </citation>
    <scope>NUCLEOTIDE SEQUENCE [LARGE SCALE GENOMIC DNA]</scope>
    <source>
        <strain evidence="4 5">MaA-C15</strain>
    </source>
</reference>
<feature type="domain" description="HTH tetR-type" evidence="3">
    <location>
        <begin position="13"/>
        <end position="73"/>
    </location>
</feature>
<dbReference type="GO" id="GO:0000976">
    <property type="term" value="F:transcription cis-regulatory region binding"/>
    <property type="evidence" value="ECO:0007669"/>
    <property type="project" value="TreeGrafter"/>
</dbReference>
<keyword evidence="5" id="KW-1185">Reference proteome</keyword>
<evidence type="ECO:0000313" key="4">
    <source>
        <dbReference type="EMBL" id="TYR30543.1"/>
    </source>
</evidence>
<dbReference type="SUPFAM" id="SSF48498">
    <property type="entry name" value="Tetracyclin repressor-like, C-terminal domain"/>
    <property type="match status" value="1"/>
</dbReference>
<dbReference type="EMBL" id="VSZS01000066">
    <property type="protein sequence ID" value="TYR30543.1"/>
    <property type="molecule type" value="Genomic_DNA"/>
</dbReference>
<dbReference type="Gene3D" id="1.10.10.60">
    <property type="entry name" value="Homeodomain-like"/>
    <property type="match status" value="1"/>
</dbReference>
<proteinExistence type="predicted"/>